<evidence type="ECO:0000313" key="2">
    <source>
        <dbReference type="EMBL" id="HIV38305.1"/>
    </source>
</evidence>
<dbReference type="InterPro" id="IPR029039">
    <property type="entry name" value="Flavoprotein-like_sf"/>
</dbReference>
<reference evidence="2" key="2">
    <citation type="submission" date="2021-04" db="EMBL/GenBank/DDBJ databases">
        <authorList>
            <person name="Gilroy R."/>
        </authorList>
    </citation>
    <scope>NUCLEOTIDE SEQUENCE</scope>
    <source>
        <strain evidence="2">CHK195-9823</strain>
    </source>
</reference>
<protein>
    <submittedName>
        <fullName evidence="2">NAD(P)H-dependent oxidoreductase</fullName>
    </submittedName>
</protein>
<dbReference type="EMBL" id="DXIQ01000028">
    <property type="protein sequence ID" value="HIV38305.1"/>
    <property type="molecule type" value="Genomic_DNA"/>
</dbReference>
<reference evidence="2" key="1">
    <citation type="journal article" date="2021" name="PeerJ">
        <title>Extensive microbial diversity within the chicken gut microbiome revealed by metagenomics and culture.</title>
        <authorList>
            <person name="Gilroy R."/>
            <person name="Ravi A."/>
            <person name="Getino M."/>
            <person name="Pursley I."/>
            <person name="Horton D.L."/>
            <person name="Alikhan N.F."/>
            <person name="Baker D."/>
            <person name="Gharbi K."/>
            <person name="Hall N."/>
            <person name="Watson M."/>
            <person name="Adriaenssens E.M."/>
            <person name="Foster-Nyarko E."/>
            <person name="Jarju S."/>
            <person name="Secka A."/>
            <person name="Antonio M."/>
            <person name="Oren A."/>
            <person name="Chaudhuri R.R."/>
            <person name="La Ragione R."/>
            <person name="Hildebrand F."/>
            <person name="Pallen M.J."/>
        </authorList>
    </citation>
    <scope>NUCLEOTIDE SEQUENCE</scope>
    <source>
        <strain evidence="2">CHK195-9823</strain>
    </source>
</reference>
<accession>A0A9D1PCQ4</accession>
<dbReference type="InterPro" id="IPR008254">
    <property type="entry name" value="Flavodoxin/NO_synth"/>
</dbReference>
<dbReference type="Proteomes" id="UP000886814">
    <property type="component" value="Unassembled WGS sequence"/>
</dbReference>
<sequence length="159" mass="17495">MSKKLVAYFSASGVTESVARTLAQTADADLYKIQPEVPYTSADLDWMDKKSRSSLEMNDPASRPAIVTGDLDLSSYDAIFLGFPVWWYVAPTIINTFLEAYDFAGKTVIPFATSGSSGIENSEKKLQQQYPSINWKSGKLLNGHLDSTALASWVKTLNI</sequence>
<dbReference type="GO" id="GO:0010181">
    <property type="term" value="F:FMN binding"/>
    <property type="evidence" value="ECO:0007669"/>
    <property type="project" value="InterPro"/>
</dbReference>
<dbReference type="PANTHER" id="PTHR39201:SF1">
    <property type="entry name" value="FLAVODOXIN-LIKE DOMAIN-CONTAINING PROTEIN"/>
    <property type="match status" value="1"/>
</dbReference>
<evidence type="ECO:0000313" key="3">
    <source>
        <dbReference type="Proteomes" id="UP000886814"/>
    </source>
</evidence>
<dbReference type="Gene3D" id="3.40.50.360">
    <property type="match status" value="1"/>
</dbReference>
<dbReference type="AlphaFoldDB" id="A0A9D1PCQ4"/>
<feature type="domain" description="Flavodoxin-like" evidence="1">
    <location>
        <begin position="4"/>
        <end position="159"/>
    </location>
</feature>
<dbReference type="PANTHER" id="PTHR39201">
    <property type="entry name" value="EXPORTED PROTEIN-RELATED"/>
    <property type="match status" value="1"/>
</dbReference>
<evidence type="ECO:0000259" key="1">
    <source>
        <dbReference type="PROSITE" id="PS50902"/>
    </source>
</evidence>
<dbReference type="GO" id="GO:0016651">
    <property type="term" value="F:oxidoreductase activity, acting on NAD(P)H"/>
    <property type="evidence" value="ECO:0007669"/>
    <property type="project" value="UniProtKB-ARBA"/>
</dbReference>
<dbReference type="Pfam" id="PF12682">
    <property type="entry name" value="Flavodoxin_4"/>
    <property type="match status" value="1"/>
</dbReference>
<dbReference type="SUPFAM" id="SSF52218">
    <property type="entry name" value="Flavoproteins"/>
    <property type="match status" value="1"/>
</dbReference>
<proteinExistence type="predicted"/>
<name>A0A9D1PCQ4_9FIRM</name>
<comment type="caution">
    <text evidence="2">The sequence shown here is derived from an EMBL/GenBank/DDBJ whole genome shotgun (WGS) entry which is preliminary data.</text>
</comment>
<organism evidence="2 3">
    <name type="scientific">Candidatus Blautia stercorigallinarum</name>
    <dbReference type="NCBI Taxonomy" id="2838501"/>
    <lineage>
        <taxon>Bacteria</taxon>
        <taxon>Bacillati</taxon>
        <taxon>Bacillota</taxon>
        <taxon>Clostridia</taxon>
        <taxon>Lachnospirales</taxon>
        <taxon>Lachnospiraceae</taxon>
        <taxon>Blautia</taxon>
    </lineage>
</organism>
<dbReference type="PROSITE" id="PS50902">
    <property type="entry name" value="FLAVODOXIN_LIKE"/>
    <property type="match status" value="1"/>
</dbReference>
<gene>
    <name evidence="2" type="ORF">H9747_04800</name>
</gene>
<dbReference type="NCBIfam" id="NF005501">
    <property type="entry name" value="PRK07116.1"/>
    <property type="match status" value="1"/>
</dbReference>